<dbReference type="GO" id="GO:0005975">
    <property type="term" value="P:carbohydrate metabolic process"/>
    <property type="evidence" value="ECO:0007669"/>
    <property type="project" value="InterPro"/>
</dbReference>
<dbReference type="InterPro" id="IPR013780">
    <property type="entry name" value="Glyco_hydro_b"/>
</dbReference>
<evidence type="ECO:0000256" key="1">
    <source>
        <dbReference type="ARBA" id="ARBA00001255"/>
    </source>
</evidence>
<dbReference type="EC" id="3.2.1.22" evidence="3"/>
<comment type="catalytic activity">
    <reaction evidence="1">
        <text>Hydrolysis of terminal, non-reducing alpha-D-galactose residues in alpha-D-galactosides, including galactose oligosaccharides, galactomannans and galactolipids.</text>
        <dbReference type="EC" id="3.2.1.22"/>
    </reaction>
</comment>
<evidence type="ECO:0000256" key="3">
    <source>
        <dbReference type="ARBA" id="ARBA00012755"/>
    </source>
</evidence>
<dbReference type="FunFam" id="3.20.20.70:FF:000252">
    <property type="entry name" value="Glycoside hydrolase family 27"/>
    <property type="match status" value="1"/>
</dbReference>
<dbReference type="Gene3D" id="3.20.20.70">
    <property type="entry name" value="Aldolase class I"/>
    <property type="match status" value="1"/>
</dbReference>
<name>A0AB34FGD1_9HYPO</name>
<keyword evidence="4 7" id="KW-0732">Signal</keyword>
<keyword evidence="10" id="KW-1185">Reference proteome</keyword>
<dbReference type="InterPro" id="IPR013785">
    <property type="entry name" value="Aldolase_TIM"/>
</dbReference>
<gene>
    <name evidence="9" type="ORF">O9K51_10029</name>
</gene>
<dbReference type="CDD" id="cd14792">
    <property type="entry name" value="GH27"/>
    <property type="match status" value="1"/>
</dbReference>
<dbReference type="PANTHER" id="PTHR11452:SF33">
    <property type="entry name" value="ALPHA-GALACTOSIDASE 2"/>
    <property type="match status" value="1"/>
</dbReference>
<evidence type="ECO:0000256" key="5">
    <source>
        <dbReference type="ARBA" id="ARBA00022801"/>
    </source>
</evidence>
<dbReference type="PANTHER" id="PTHR11452">
    <property type="entry name" value="ALPHA-GALACTOSIDASE/ALPHA-N-ACETYLGALACTOSAMINIDASE"/>
    <property type="match status" value="1"/>
</dbReference>
<dbReference type="Gene3D" id="2.60.40.1180">
    <property type="entry name" value="Golgi alpha-mannosidase II"/>
    <property type="match status" value="1"/>
</dbReference>
<evidence type="ECO:0000256" key="4">
    <source>
        <dbReference type="ARBA" id="ARBA00022729"/>
    </source>
</evidence>
<evidence type="ECO:0000256" key="7">
    <source>
        <dbReference type="SAM" id="SignalP"/>
    </source>
</evidence>
<dbReference type="AlphaFoldDB" id="A0AB34FGD1"/>
<dbReference type="SUPFAM" id="SSF51445">
    <property type="entry name" value="(Trans)glycosidases"/>
    <property type="match status" value="1"/>
</dbReference>
<comment type="similarity">
    <text evidence="2">Belongs to the glycosyl hydrolase 27 family.</text>
</comment>
<proteinExistence type="inferred from homology"/>
<evidence type="ECO:0000259" key="8">
    <source>
        <dbReference type="Pfam" id="PF17801"/>
    </source>
</evidence>
<dbReference type="InterPro" id="IPR017853">
    <property type="entry name" value="GH"/>
</dbReference>
<dbReference type="InterPro" id="IPR041233">
    <property type="entry name" value="Melibiase_C"/>
</dbReference>
<dbReference type="Proteomes" id="UP001163105">
    <property type="component" value="Unassembled WGS sequence"/>
</dbReference>
<keyword evidence="6" id="KW-0326">Glycosidase</keyword>
<sequence length="615" mass="67190">MALQAALLLVVMLLRCAAGQTTCGGTLYLPGSTTNFTRDCYDAIQSCTAQFMANSSQVDCSDGNNKLWMQQQSNRNNNPPSNNDASIAFQDIRDLCVLSGQTSGTWGYSDNQWYWIAASEACYTSDPTRTDVVPTHKQQPYCIQNRDSSLSDCYPEPAATRGGALKVVKTARTRGGYHAAARGWNTYGVQALQNGSQVVPSFAGQSGLNYNQKFVETQCGVMASPAFRAAGYTLCSLDSGWQAFDGVDDHGRILYNATRFNLPQLGSWLHGRGLELGVYVTPGVPCVARNKTILGTKTKLGDVLAFDNQIFCDFDYAQPAVQTWHDSVIKLWASWGVDMIKLDFITPGSPQNGANLGCDTSASVRAYQRAIERSGRRIRLDISWKLCRNETWLPVWSSLADSLRTDQDLNAYGTNHFMEWQVGQRAINNYRQYIGLQAQRGVPVVTVFPDLDSLFSGNPEWLSGVNDTIRYTVTNHWLGAAANLIVGNDLTQLDDLAPQTVAAANFFASYPMQPRNPGTGGNSAQQLQAWIGGPSDNGREAYVLIVNYGPDQGYGGFGTKIYGKQAVTVSLKDLGVSGVWSFKDVWAGNATKVAKTYTAYLAEGASQLLHLTKTH</sequence>
<evidence type="ECO:0000313" key="10">
    <source>
        <dbReference type="Proteomes" id="UP001163105"/>
    </source>
</evidence>
<evidence type="ECO:0000256" key="2">
    <source>
        <dbReference type="ARBA" id="ARBA00009743"/>
    </source>
</evidence>
<keyword evidence="5" id="KW-0378">Hydrolase</keyword>
<reference evidence="9" key="1">
    <citation type="submission" date="2023-01" db="EMBL/GenBank/DDBJ databases">
        <title>The growth and conidiation of Purpureocillium lavendulum are regulated by nitrogen source and histone H3K14 acetylation.</title>
        <authorList>
            <person name="Tang P."/>
            <person name="Han J."/>
            <person name="Zhang C."/>
            <person name="Tang P."/>
            <person name="Qi F."/>
            <person name="Zhang K."/>
            <person name="Liang L."/>
        </authorList>
    </citation>
    <scope>NUCLEOTIDE SEQUENCE</scope>
    <source>
        <strain evidence="9">YMF1.00683</strain>
    </source>
</reference>
<dbReference type="Pfam" id="PF16499">
    <property type="entry name" value="Melibiase_2"/>
    <property type="match status" value="1"/>
</dbReference>
<dbReference type="InterPro" id="IPR002241">
    <property type="entry name" value="Glyco_hydro_27"/>
</dbReference>
<feature type="domain" description="Alpha galactosidase C-terminal" evidence="8">
    <location>
        <begin position="526"/>
        <end position="610"/>
    </location>
</feature>
<feature type="signal peptide" evidence="7">
    <location>
        <begin position="1"/>
        <end position="19"/>
    </location>
</feature>
<dbReference type="EMBL" id="JAQHRD010000012">
    <property type="protein sequence ID" value="KAJ6437471.1"/>
    <property type="molecule type" value="Genomic_DNA"/>
</dbReference>
<evidence type="ECO:0000256" key="6">
    <source>
        <dbReference type="ARBA" id="ARBA00023295"/>
    </source>
</evidence>
<dbReference type="GO" id="GO:0004557">
    <property type="term" value="F:alpha-galactosidase activity"/>
    <property type="evidence" value="ECO:0007669"/>
    <property type="project" value="UniProtKB-EC"/>
</dbReference>
<accession>A0AB34FGD1</accession>
<organism evidence="9 10">
    <name type="scientific">Purpureocillium lavendulum</name>
    <dbReference type="NCBI Taxonomy" id="1247861"/>
    <lineage>
        <taxon>Eukaryota</taxon>
        <taxon>Fungi</taxon>
        <taxon>Dikarya</taxon>
        <taxon>Ascomycota</taxon>
        <taxon>Pezizomycotina</taxon>
        <taxon>Sordariomycetes</taxon>
        <taxon>Hypocreomycetidae</taxon>
        <taxon>Hypocreales</taxon>
        <taxon>Ophiocordycipitaceae</taxon>
        <taxon>Purpureocillium</taxon>
    </lineage>
</organism>
<protein>
    <recommendedName>
        <fullName evidence="3">alpha-galactosidase</fullName>
        <ecNumber evidence="3">3.2.1.22</ecNumber>
    </recommendedName>
</protein>
<dbReference type="Pfam" id="PF17801">
    <property type="entry name" value="Melibiase_C"/>
    <property type="match status" value="1"/>
</dbReference>
<comment type="caution">
    <text evidence="9">The sequence shown here is derived from an EMBL/GenBank/DDBJ whole genome shotgun (WGS) entry which is preliminary data.</text>
</comment>
<feature type="chain" id="PRO_5044316311" description="alpha-galactosidase" evidence="7">
    <location>
        <begin position="20"/>
        <end position="615"/>
    </location>
</feature>
<evidence type="ECO:0000313" key="9">
    <source>
        <dbReference type="EMBL" id="KAJ6437471.1"/>
    </source>
</evidence>